<feature type="compositionally biased region" description="Polar residues" evidence="1">
    <location>
        <begin position="875"/>
        <end position="897"/>
    </location>
</feature>
<dbReference type="Proteomes" id="UP001152795">
    <property type="component" value="Unassembled WGS sequence"/>
</dbReference>
<gene>
    <name evidence="2" type="ORF">PACLA_8A004924</name>
</gene>
<feature type="compositionally biased region" description="Basic and acidic residues" evidence="1">
    <location>
        <begin position="1155"/>
        <end position="1164"/>
    </location>
</feature>
<feature type="region of interest" description="Disordered" evidence="1">
    <location>
        <begin position="1138"/>
        <end position="1181"/>
    </location>
</feature>
<evidence type="ECO:0000313" key="2">
    <source>
        <dbReference type="EMBL" id="CAB4018803.1"/>
    </source>
</evidence>
<feature type="region of interest" description="Disordered" evidence="1">
    <location>
        <begin position="1450"/>
        <end position="1509"/>
    </location>
</feature>
<feature type="compositionally biased region" description="Basic and acidic residues" evidence="1">
    <location>
        <begin position="969"/>
        <end position="986"/>
    </location>
</feature>
<feature type="compositionally biased region" description="Polar residues" evidence="1">
    <location>
        <begin position="3000"/>
        <end position="3013"/>
    </location>
</feature>
<dbReference type="EMBL" id="CACRXK020010173">
    <property type="protein sequence ID" value="CAB4018803.1"/>
    <property type="molecule type" value="Genomic_DNA"/>
</dbReference>
<feature type="compositionally biased region" description="Polar residues" evidence="1">
    <location>
        <begin position="3052"/>
        <end position="3071"/>
    </location>
</feature>
<feature type="compositionally biased region" description="Polar residues" evidence="1">
    <location>
        <begin position="1452"/>
        <end position="1464"/>
    </location>
</feature>
<feature type="region of interest" description="Disordered" evidence="1">
    <location>
        <begin position="2790"/>
        <end position="2809"/>
    </location>
</feature>
<feature type="region of interest" description="Disordered" evidence="1">
    <location>
        <begin position="1262"/>
        <end position="1292"/>
    </location>
</feature>
<feature type="compositionally biased region" description="Polar residues" evidence="1">
    <location>
        <begin position="814"/>
        <end position="835"/>
    </location>
</feature>
<evidence type="ECO:0000256" key="1">
    <source>
        <dbReference type="SAM" id="MobiDB-lite"/>
    </source>
</evidence>
<feature type="compositionally biased region" description="Basic and acidic residues" evidence="1">
    <location>
        <begin position="317"/>
        <end position="326"/>
    </location>
</feature>
<protein>
    <submittedName>
        <fullName evidence="2">Uncharacterized protein</fullName>
    </submittedName>
</protein>
<feature type="region of interest" description="Disordered" evidence="1">
    <location>
        <begin position="1056"/>
        <end position="1075"/>
    </location>
</feature>
<feature type="region of interest" description="Disordered" evidence="1">
    <location>
        <begin position="2596"/>
        <end position="2634"/>
    </location>
</feature>
<accession>A0A7D9EUN3</accession>
<feature type="compositionally biased region" description="Polar residues" evidence="1">
    <location>
        <begin position="2838"/>
        <end position="2857"/>
    </location>
</feature>
<keyword evidence="3" id="KW-1185">Reference proteome</keyword>
<feature type="compositionally biased region" description="Basic and acidic residues" evidence="1">
    <location>
        <begin position="1487"/>
        <end position="1498"/>
    </location>
</feature>
<feature type="region of interest" description="Disordered" evidence="1">
    <location>
        <begin position="2078"/>
        <end position="2109"/>
    </location>
</feature>
<feature type="compositionally biased region" description="Basic and acidic residues" evidence="1">
    <location>
        <begin position="860"/>
        <end position="874"/>
    </location>
</feature>
<feature type="compositionally biased region" description="Basic and acidic residues" evidence="1">
    <location>
        <begin position="749"/>
        <end position="758"/>
    </location>
</feature>
<feature type="compositionally biased region" description="Basic and acidic residues" evidence="1">
    <location>
        <begin position="1465"/>
        <end position="1476"/>
    </location>
</feature>
<feature type="compositionally biased region" description="Basic and acidic residues" evidence="1">
    <location>
        <begin position="392"/>
        <end position="433"/>
    </location>
</feature>
<feature type="region of interest" description="Disordered" evidence="1">
    <location>
        <begin position="2817"/>
        <end position="2875"/>
    </location>
</feature>
<name>A0A7D9EUN3_PARCT</name>
<evidence type="ECO:0000313" key="3">
    <source>
        <dbReference type="Proteomes" id="UP001152795"/>
    </source>
</evidence>
<feature type="compositionally biased region" description="Low complexity" evidence="1">
    <location>
        <begin position="1763"/>
        <end position="1774"/>
    </location>
</feature>
<feature type="region of interest" description="Disordered" evidence="1">
    <location>
        <begin position="2233"/>
        <end position="2258"/>
    </location>
</feature>
<feature type="compositionally biased region" description="Polar residues" evidence="1">
    <location>
        <begin position="2598"/>
        <end position="2634"/>
    </location>
</feature>
<feature type="compositionally biased region" description="Low complexity" evidence="1">
    <location>
        <begin position="2954"/>
        <end position="2965"/>
    </location>
</feature>
<reference evidence="2" key="1">
    <citation type="submission" date="2020-04" db="EMBL/GenBank/DDBJ databases">
        <authorList>
            <person name="Alioto T."/>
            <person name="Alioto T."/>
            <person name="Gomez Garrido J."/>
        </authorList>
    </citation>
    <scope>NUCLEOTIDE SEQUENCE</scope>
    <source>
        <strain evidence="2">A484AB</strain>
    </source>
</reference>
<feature type="compositionally biased region" description="Polar residues" evidence="1">
    <location>
        <begin position="289"/>
        <end position="316"/>
    </location>
</feature>
<feature type="compositionally biased region" description="Polar residues" evidence="1">
    <location>
        <begin position="618"/>
        <end position="629"/>
    </location>
</feature>
<organism evidence="2 3">
    <name type="scientific">Paramuricea clavata</name>
    <name type="common">Red gorgonian</name>
    <name type="synonym">Violescent sea-whip</name>
    <dbReference type="NCBI Taxonomy" id="317549"/>
    <lineage>
        <taxon>Eukaryota</taxon>
        <taxon>Metazoa</taxon>
        <taxon>Cnidaria</taxon>
        <taxon>Anthozoa</taxon>
        <taxon>Octocorallia</taxon>
        <taxon>Malacalcyonacea</taxon>
        <taxon>Plexauridae</taxon>
        <taxon>Paramuricea</taxon>
    </lineage>
</organism>
<comment type="caution">
    <text evidence="2">The sequence shown here is derived from an EMBL/GenBank/DDBJ whole genome shotgun (WGS) entry which is preliminary data.</text>
</comment>
<feature type="compositionally biased region" description="Polar residues" evidence="1">
    <location>
        <begin position="173"/>
        <end position="186"/>
    </location>
</feature>
<feature type="compositionally biased region" description="Polar residues" evidence="1">
    <location>
        <begin position="707"/>
        <end position="721"/>
    </location>
</feature>
<feature type="compositionally biased region" description="Polar residues" evidence="1">
    <location>
        <begin position="2535"/>
        <end position="2544"/>
    </location>
</feature>
<feature type="compositionally biased region" description="Low complexity" evidence="1">
    <location>
        <begin position="802"/>
        <end position="813"/>
    </location>
</feature>
<feature type="compositionally biased region" description="Basic and acidic residues" evidence="1">
    <location>
        <begin position="630"/>
        <end position="642"/>
    </location>
</feature>
<feature type="compositionally biased region" description="Basic and acidic residues" evidence="1">
    <location>
        <begin position="357"/>
        <end position="367"/>
    </location>
</feature>
<feature type="region of interest" description="Disordered" evidence="1">
    <location>
        <begin position="2950"/>
        <end position="3118"/>
    </location>
</feature>
<feature type="compositionally biased region" description="Basic and acidic residues" evidence="1">
    <location>
        <begin position="928"/>
        <end position="952"/>
    </location>
</feature>
<feature type="compositionally biased region" description="Polar residues" evidence="1">
    <location>
        <begin position="2082"/>
        <end position="2109"/>
    </location>
</feature>
<feature type="compositionally biased region" description="Polar residues" evidence="1">
    <location>
        <begin position="1279"/>
        <end position="1292"/>
    </location>
</feature>
<feature type="compositionally biased region" description="Polar residues" evidence="1">
    <location>
        <begin position="728"/>
        <end position="748"/>
    </location>
</feature>
<feature type="compositionally biased region" description="Polar residues" evidence="1">
    <location>
        <begin position="760"/>
        <end position="779"/>
    </location>
</feature>
<feature type="region of interest" description="Disordered" evidence="1">
    <location>
        <begin position="2447"/>
        <end position="2544"/>
    </location>
</feature>
<feature type="compositionally biased region" description="Basic and acidic residues" evidence="1">
    <location>
        <begin position="785"/>
        <end position="795"/>
    </location>
</feature>
<feature type="compositionally biased region" description="Basic and acidic residues" evidence="1">
    <location>
        <begin position="1265"/>
        <end position="1274"/>
    </location>
</feature>
<feature type="compositionally biased region" description="Polar residues" evidence="1">
    <location>
        <begin position="493"/>
        <end position="511"/>
    </location>
</feature>
<feature type="region of interest" description="Disordered" evidence="1">
    <location>
        <begin position="1738"/>
        <end position="1788"/>
    </location>
</feature>
<feature type="compositionally biased region" description="Polar residues" evidence="1">
    <location>
        <begin position="2966"/>
        <end position="2978"/>
    </location>
</feature>
<proteinExistence type="predicted"/>
<feature type="compositionally biased region" description="Polar residues" evidence="1">
    <location>
        <begin position="669"/>
        <end position="678"/>
    </location>
</feature>
<feature type="compositionally biased region" description="Polar residues" evidence="1">
    <location>
        <begin position="2448"/>
        <end position="2483"/>
    </location>
</feature>
<feature type="compositionally biased region" description="Polar residues" evidence="1">
    <location>
        <begin position="375"/>
        <end position="390"/>
    </location>
</feature>
<feature type="compositionally biased region" description="Basic and acidic residues" evidence="1">
    <location>
        <begin position="552"/>
        <end position="580"/>
    </location>
</feature>
<feature type="compositionally biased region" description="Basic and acidic residues" evidence="1">
    <location>
        <begin position="3029"/>
        <end position="3038"/>
    </location>
</feature>
<feature type="compositionally biased region" description="Basic and acidic residues" evidence="1">
    <location>
        <begin position="1056"/>
        <end position="1066"/>
    </location>
</feature>
<feature type="compositionally biased region" description="Polar residues" evidence="1">
    <location>
        <begin position="3081"/>
        <end position="3090"/>
    </location>
</feature>
<feature type="compositionally biased region" description="Polar residues" evidence="1">
    <location>
        <begin position="2239"/>
        <end position="2258"/>
    </location>
</feature>
<feature type="compositionally biased region" description="Basic residues" evidence="1">
    <location>
        <begin position="2491"/>
        <end position="2513"/>
    </location>
</feature>
<feature type="region of interest" description="Disordered" evidence="1">
    <location>
        <begin position="1612"/>
        <end position="1634"/>
    </location>
</feature>
<sequence length="3118" mass="343262">MAQPFQNIRQRPFEAQTFRRNFGNNFDTVVVSGFSRYIRAKQIVDFFILKEGDCVCVSTKSDPPSVLLRFSSPVVAENVVLRYNNADVYGQKLKVFPSNNWHSVSPQISLQSAEIPPLMGNNAHIPTPKTPSRRVQAPSFLDVQPVIGTSILNLALLIQKNNLNASNNSIVESQWKSQTRSPQRNFPPSRRSPPDNQQRNVTDRRSACRPSDIRAGRVQRNADKDPTSNRRDKNTLVKKQETAQKVSHTEKCPKDQGIKRNEEIKGPVVRRRRLGRRNREKDIERAIQTAVSKDSSRVVSSAGKNMNKSDSSSLQKTPHDVGKEKPNCSTNNNKNNETGIKATIEKPFDGCKINTEGNEKTKPKEDGASVDGVKSKSTASAKENPASQGIGSKKECPTRVNCKKDKGGDKTTPKDSGIENEKRAGGVKDKSGEKGTLPVTQGTASKQKCPMGKSDNKDNESCHTPTRKDSVLENESPKGSVKSKSGEKDILKSSMSSESETKCPTNKSNDTYIGKGGNEITKKDSIIENESTNAKNKGRETESRKSTMGFASEKKFVTRKNGDKTSGDENRKKTAKDLVIESKSASDGIMRKSGEGKSQQSMRDGEKGEVSQRMGPNDSATGNERPANNNKDRNVESRKSTQDFDQDCLTTGSNSENDEPGRNLATYKRCSTTGNVKQGQKDFDSKTYAGMKVAKNDKKCSWDDNKNTNIGSECRPSTSKSGSEKKYPSSNINDAQHGKQVTASTNASKSHENVKGGDVRSTNFSTDKNLGTTQDSSGNKGPIADNDKRNAETRSEIVSTQNKSANNNKSSVKTDPQNSNVKNRSQTVKSPQNLPNGKKPSLENQQKKDEKGLKKTGLKKTSDRSSSKDNKLKQANDSPTAAQRNPTQRNSTTSKLAKNNGGKAKPKSSVSKKDVARERNHRFMINARGDKRDSFGRNHEKDSIRYRKRLDESSPQPRSFSPYRNRISPPRDSRVFEGNRSPDRTTLRNNLVRSSDEVRSRKRAFEAAGLVVAPPKRKCLNKKSTGDNKDKMDPKKVIDTTFEVTGLVLAPPKKMCLDDQSTRDTDINGPEKVGSPNEFVPKKVIDTAFKATGLVVAPPKGKCLHNKSSGSNNNKMGTKRLFGLKDLRDVVIEKNSEKRYGTLKGQKNNNQKGGDGIRRGKQSDTKNISTRKNQEGKESIPVEISAEDSNLKRRDCLNFDKGQAARDALENSTKDSSKNLEDRGLAITKTSAKDATQKSGDGSNLATVQSVSDILKTSDTIEDSSMQKKPENHAAKTSVGDTTARSNDCTNSDKLQLQGNALQYSDLMKDSSNNLEKKELTMTKCSSEQDYQGSSNCTDLDKEEVASHKLENFKIWKESSTQKKPEDNGLTIAKKCSEYFCQKINDGTNFGKVEPAGDAMKFFDSMKNSTTRKKSDDKGLTIINSSLEQSVQKSSDGSSLYTIQVAGDSLKNPESINNMSTPNTPRDRETSLEHGSSKQSIFPKGDNQNKIKESDRESPILINQGHDDMKENLTKEKNSLEKNSYSKIPVSPCTAVLSTVLSLNFSISSENSFGVEGEHTTSTERNSDTCKASLAADITQRNMTNNGNDKLKCSSFNTDSLKDSIQRDIEVEAGDRNQIQDENFEQERNPSKGDVEENVCHVDQVSQCVGAFSTVITTTDQSENENSNQSESLSIPKMSDEEPLKDDCVKRNVFENQKSLPTVSKTVPSKTTTLGCTNSGITNSKFMLAKLKTLKTNAQKTSRIQDRANVATSEDRSISVKINSASNSSQQENETTSPNNASESKSEIVEDRIVKSAETQSELATVSKYFACMKIAIDQKSDAGVSDAKLKPSLMEISGPNKDCSNSNHKNTDVEQQPVITCDSAKKADDNFPNSTPTNKILPELEEVAPSISRKSLKPQSERRIMMIRVAKSDVQKVDKDENEENETQKSAEPKNMPVGANVPDNMQKPVESKTRMSACISETVKESKHSEVFSQENTSNVVSEEHVAEQPKVVCDSIGSKSSSGVAFLRKSTTITIAPALLATEEVKRFKTDVLLVTEDHPMCVTNNSEKYFHNLSTIDLQNNNIRIASTSISDVKKETQLQNEPTSAKDNSSFQNNASENNQGKELTNVTCDSFNANESASQVPKGLFLTTITHDGSDCEVKRVKIEKTSPPKDNLEGKRYSLVDIHGRPNCDSINSDKTTPLSENPTSTTSTAIFSDFKTMVKLNNIEETLTKNDQEYSIDDKRCDSDFQKTKDNLGNSKKSVSTNNAKHNSSATTNNELVCGKGTIMSSGNSSVKKCIINTNIVKIESKERYLEVDRGNVLKNVHTVTGSSIEKDPVSVLGETELVRCSSTLSNTCESKKHLIQQDRQDVLKNSQNGVGDSSDGILNASSIERNPIPVLGEPRLVRSSSTNSRNSKDILMQGDMLNVSIKYENNTDCSSETLSNLTSMERKPIPVLGEPRLVRSSSTNSLSANTENQSLLKPTGPSLQNHTRNYSQCAGVNAQGRKSGKRKITRRKENKNRRKKRLRRMQNQQQNQGAEDNVQCGKAVGNNGSVQQQNCEPESLKQVFRMRCKDYTTNVENFAQNLSLNESSQEILQDVFQSGCFGDLMNDENFGQNEKGVSQNGTKPRLEQSSQEEVPNNDGNLVQNSNGVSQYDIEQNVNCSIQSTEVVLKHASQSQSTGDAIKQAFQTVSHEVNNDERSVQNVQSSQDELKLSSQIGCQKVNSCQNSVQSDTFNNASDRNYDFSGNENALTLINKDFKSGCHNVNGGNSVQSGASFSDNGRGNLNYPSASCQDILNQASQSGCESLSNGGSSVQNDGQDVNLTGDTAIAGKRKREDEPADVAGNKHQKCLNPSQKKNLNELQSNQSNEQAAGVEGMKLSGKERNGQEQERRFLWENILTIEEQYDKESVALLRNVKMLASMDPSLTEKLKGAFRDSLTEIGRKYLLDLHKLKVKNDSYKNQHKLAKGNNVPPKNPKNIQSTDQGKTQNQRKMIKAKTPQSKPGTPQKKGKGNVNQTNPTKKQQGTGKAVDNGETNNQQKMAKGEMAENKTQKKSQMKGNMPRNEPQNTPKGDNSQRNPHSQYNMIRPVGKIGPTNNKQNMVSGTMPPCWPKLNGSKGNVGQIGPQRRCTL</sequence>
<feature type="region of interest" description="Disordered" evidence="1">
    <location>
        <begin position="1659"/>
        <end position="1683"/>
    </location>
</feature>
<feature type="compositionally biased region" description="Basic and acidic residues" evidence="1">
    <location>
        <begin position="201"/>
        <end position="265"/>
    </location>
</feature>
<feature type="compositionally biased region" description="Basic and acidic residues" evidence="1">
    <location>
        <begin position="454"/>
        <end position="471"/>
    </location>
</feature>
<feature type="region of interest" description="Disordered" evidence="1">
    <location>
        <begin position="1914"/>
        <end position="1950"/>
    </location>
</feature>
<feature type="region of interest" description="Disordered" evidence="1">
    <location>
        <begin position="173"/>
        <end position="986"/>
    </location>
</feature>
<dbReference type="OrthoDB" id="10691601at2759"/>
<feature type="compositionally biased region" description="Basic and acidic residues" evidence="1">
    <location>
        <begin position="694"/>
        <end position="706"/>
    </location>
</feature>